<reference evidence="10" key="2">
    <citation type="submission" date="2020-03" db="EMBL/GenBank/DDBJ databases">
        <title>Walnut 2.0.</title>
        <authorList>
            <person name="Marrano A."/>
            <person name="Britton M."/>
            <person name="Zimin A.V."/>
            <person name="Zaini P.A."/>
            <person name="Workman R."/>
            <person name="Puiu D."/>
            <person name="Bianco L."/>
            <person name="Allen B.J."/>
            <person name="Troggio M."/>
            <person name="Leslie C.A."/>
            <person name="Timp W."/>
            <person name="Dendekar A."/>
            <person name="Salzberg S.L."/>
            <person name="Neale D.B."/>
        </authorList>
    </citation>
    <scope>NUCLEOTIDE SEQUENCE</scope>
    <source>
        <tissue evidence="10">Leaves</tissue>
    </source>
</reference>
<comment type="subunit">
    <text evidence="7">Heterotrimeric transcription factor composed of three components, NF-YA, NF-YB and NF-YC. NF-YB and NF-YC must interact and dimerize for NF-YA association and DNA binding.</text>
</comment>
<feature type="region of interest" description="Disordered" evidence="9">
    <location>
        <begin position="41"/>
        <end position="63"/>
    </location>
</feature>
<evidence type="ECO:0000256" key="7">
    <source>
        <dbReference type="ARBA" id="ARBA00025911"/>
    </source>
</evidence>
<comment type="subcellular location">
    <subcellularLocation>
        <location evidence="1 8">Nucleus</location>
    </subcellularLocation>
</comment>
<dbReference type="PROSITE" id="PS00686">
    <property type="entry name" value="NFYA_HAP2_1"/>
    <property type="match status" value="1"/>
</dbReference>
<accession>A0A833WXF5</accession>
<comment type="similarity">
    <text evidence="8">Belongs to the NFYA/HAP2 subunit family.</text>
</comment>
<dbReference type="EMBL" id="LIHL02000014">
    <property type="protein sequence ID" value="KAF5447791.1"/>
    <property type="molecule type" value="Genomic_DNA"/>
</dbReference>
<evidence type="ECO:0000313" key="11">
    <source>
        <dbReference type="Proteomes" id="UP000619265"/>
    </source>
</evidence>
<keyword evidence="2 8" id="KW-0805">Transcription regulation</keyword>
<feature type="compositionally biased region" description="Low complexity" evidence="9">
    <location>
        <begin position="299"/>
        <end position="316"/>
    </location>
</feature>
<keyword evidence="3 8" id="KW-0238">DNA-binding</keyword>
<feature type="compositionally biased region" description="Polar residues" evidence="9">
    <location>
        <begin position="129"/>
        <end position="157"/>
    </location>
</feature>
<comment type="caution">
    <text evidence="10">The sequence shown here is derived from an EMBL/GenBank/DDBJ whole genome shotgun (WGS) entry which is preliminary data.</text>
</comment>
<dbReference type="Pfam" id="PF02045">
    <property type="entry name" value="CBFB_NFYA"/>
    <property type="match status" value="1"/>
</dbReference>
<dbReference type="Gramene" id="Jr14_19620_p1">
    <property type="protein sequence ID" value="cds.Jr14_19620_p1"/>
    <property type="gene ID" value="Jr14_19620"/>
</dbReference>
<dbReference type="InterPro" id="IPR001289">
    <property type="entry name" value="NFYA"/>
</dbReference>
<dbReference type="GO" id="GO:0003677">
    <property type="term" value="F:DNA binding"/>
    <property type="evidence" value="ECO:0007669"/>
    <property type="project" value="UniProtKB-KW"/>
</dbReference>
<keyword evidence="4" id="KW-0010">Activator</keyword>
<dbReference type="GO" id="GO:0003700">
    <property type="term" value="F:DNA-binding transcription factor activity"/>
    <property type="evidence" value="ECO:0007669"/>
    <property type="project" value="UniProtKB-UniRule"/>
</dbReference>
<reference evidence="10" key="1">
    <citation type="submission" date="2015-10" db="EMBL/GenBank/DDBJ databases">
        <authorList>
            <person name="Martinez-Garcia P.J."/>
            <person name="Crepeau M.W."/>
            <person name="Puiu D."/>
            <person name="Gonzalez-Ibeas D."/>
            <person name="Whalen J."/>
            <person name="Stevens K."/>
            <person name="Paul R."/>
            <person name="Butterfield T."/>
            <person name="Britton M."/>
            <person name="Reagan R."/>
            <person name="Chakraborty S."/>
            <person name="Walawage S.L."/>
            <person name="Vasquez-Gross H.A."/>
            <person name="Cardeno C."/>
            <person name="Famula R."/>
            <person name="Pratt K."/>
            <person name="Kuruganti S."/>
            <person name="Aradhya M.K."/>
            <person name="Leslie C.A."/>
            <person name="Dandekar A.M."/>
            <person name="Salzberg S.L."/>
            <person name="Wegrzyn J.L."/>
            <person name="Langley C.H."/>
            <person name="Neale D.B."/>
        </authorList>
    </citation>
    <scope>NUCLEOTIDE SEQUENCE</scope>
    <source>
        <tissue evidence="10">Leaves</tissue>
    </source>
</reference>
<dbReference type="Proteomes" id="UP000619265">
    <property type="component" value="Unassembled WGS sequence"/>
</dbReference>
<proteinExistence type="inferred from homology"/>
<feature type="compositionally biased region" description="Polar residues" evidence="9">
    <location>
        <begin position="319"/>
        <end position="328"/>
    </location>
</feature>
<dbReference type="InterPro" id="IPR018362">
    <property type="entry name" value="CCAAT-binding_factor_CS"/>
</dbReference>
<dbReference type="PRINTS" id="PR00616">
    <property type="entry name" value="CCAATSUBUNTB"/>
</dbReference>
<dbReference type="PANTHER" id="PTHR12632">
    <property type="entry name" value="TRANSCRIPTION FACTOR NF-Y ALPHA-RELATED"/>
    <property type="match status" value="1"/>
</dbReference>
<evidence type="ECO:0000256" key="8">
    <source>
        <dbReference type="RuleBase" id="RU367155"/>
    </source>
</evidence>
<evidence type="ECO:0000256" key="5">
    <source>
        <dbReference type="ARBA" id="ARBA00023163"/>
    </source>
</evidence>
<evidence type="ECO:0000256" key="3">
    <source>
        <dbReference type="ARBA" id="ARBA00023125"/>
    </source>
</evidence>
<organism evidence="10 11">
    <name type="scientific">Juglans regia</name>
    <name type="common">English walnut</name>
    <dbReference type="NCBI Taxonomy" id="51240"/>
    <lineage>
        <taxon>Eukaryota</taxon>
        <taxon>Viridiplantae</taxon>
        <taxon>Streptophyta</taxon>
        <taxon>Embryophyta</taxon>
        <taxon>Tracheophyta</taxon>
        <taxon>Spermatophyta</taxon>
        <taxon>Magnoliopsida</taxon>
        <taxon>eudicotyledons</taxon>
        <taxon>Gunneridae</taxon>
        <taxon>Pentapetalae</taxon>
        <taxon>rosids</taxon>
        <taxon>fabids</taxon>
        <taxon>Fagales</taxon>
        <taxon>Juglandaceae</taxon>
        <taxon>Juglans</taxon>
    </lineage>
</organism>
<gene>
    <name evidence="10" type="ORF">F2P56_033314</name>
</gene>
<sequence length="393" mass="43100">NFSQCEENCREIRLTLWILSITKNLGFCFCPRARNKGTFTSIRNSGGMQSKSENANRLDLGSHAIPPSSVYPEPWWRNIGYNPISPAVTGGNVSNSSSLECPNARSDSNDGHSLSNNELNEEDDDATKESQNTTYSRSAGNYGQEHQNVQHVTSTAPSMRDECLTQPAQLELVGHSIACASNPYQDPYYGGMMAAYGHQPYGYPPFLGMPHARMPLPLEMAQEPVYVNAKQYQGILRRRQARAKAELEKKLIKARKPYLHESRHQHAMRRARGSGGRFAKKGDVDSSNHDAKEKGIGSGPALSSQSASSSGSEPLLTDSAETWNSSHGQQGGRHDASEAQNYVNGGDHYQNHNGLKASSYLHAGERGEEGDCSGQQWGSISSKQSSQRRLAIQ</sequence>
<dbReference type="AlphaFoldDB" id="A0A833WXF5"/>
<evidence type="ECO:0000256" key="4">
    <source>
        <dbReference type="ARBA" id="ARBA00023159"/>
    </source>
</evidence>
<dbReference type="SMART" id="SM00521">
    <property type="entry name" value="CBF"/>
    <property type="match status" value="1"/>
</dbReference>
<evidence type="ECO:0000256" key="6">
    <source>
        <dbReference type="ARBA" id="ARBA00023242"/>
    </source>
</evidence>
<feature type="compositionally biased region" description="Basic and acidic residues" evidence="9">
    <location>
        <begin position="280"/>
        <end position="295"/>
    </location>
</feature>
<feature type="compositionally biased region" description="Polar residues" evidence="9">
    <location>
        <begin position="373"/>
        <end position="393"/>
    </location>
</feature>
<keyword evidence="6 8" id="KW-0539">Nucleus</keyword>
<evidence type="ECO:0000256" key="2">
    <source>
        <dbReference type="ARBA" id="ARBA00023015"/>
    </source>
</evidence>
<evidence type="ECO:0000256" key="1">
    <source>
        <dbReference type="ARBA" id="ARBA00004123"/>
    </source>
</evidence>
<name>A0A833WXF5_JUGRE</name>
<keyword evidence="5 8" id="KW-0804">Transcription</keyword>
<feature type="non-terminal residue" evidence="10">
    <location>
        <position position="393"/>
    </location>
</feature>
<comment type="function">
    <text evidence="8">Component of the sequence-specific heterotrimeric transcription factor (NF-Y) which specifically recognizes a 5'-CCAAT-3' box motif found in the promoters of its target genes.</text>
</comment>
<evidence type="ECO:0000313" key="10">
    <source>
        <dbReference type="EMBL" id="KAF5447791.1"/>
    </source>
</evidence>
<feature type="region of interest" description="Disordered" evidence="9">
    <location>
        <begin position="256"/>
        <end position="393"/>
    </location>
</feature>
<protein>
    <recommendedName>
        <fullName evidence="8">Nuclear transcription factor Y subunit</fullName>
    </recommendedName>
</protein>
<dbReference type="Gene3D" id="6.10.250.2430">
    <property type="match status" value="1"/>
</dbReference>
<dbReference type="PROSITE" id="PS51152">
    <property type="entry name" value="NFYA_HAP2_2"/>
    <property type="match status" value="1"/>
</dbReference>
<feature type="compositionally biased region" description="Polar residues" evidence="9">
    <location>
        <begin position="41"/>
        <end position="55"/>
    </location>
</feature>
<dbReference type="GO" id="GO:0016602">
    <property type="term" value="C:CCAAT-binding factor complex"/>
    <property type="evidence" value="ECO:0007669"/>
    <property type="project" value="InterPro"/>
</dbReference>
<evidence type="ECO:0000256" key="9">
    <source>
        <dbReference type="SAM" id="MobiDB-lite"/>
    </source>
</evidence>
<feature type="region of interest" description="Disordered" evidence="9">
    <location>
        <begin position="92"/>
        <end position="158"/>
    </location>
</feature>